<dbReference type="InterPro" id="IPR036618">
    <property type="entry name" value="PtsI_HPr-bd_sf"/>
</dbReference>
<organism evidence="4 5">
    <name type="scientific">Cylindrospermopsis raciborskii CS-506_A</name>
    <dbReference type="NCBI Taxonomy" id="2585140"/>
    <lineage>
        <taxon>Bacteria</taxon>
        <taxon>Bacillati</taxon>
        <taxon>Cyanobacteriota</taxon>
        <taxon>Cyanophyceae</taxon>
        <taxon>Nostocales</taxon>
        <taxon>Aphanizomenonaceae</taxon>
        <taxon>Cylindrospermopsis</taxon>
    </lineage>
</organism>
<feature type="non-terminal residue" evidence="4">
    <location>
        <position position="1"/>
    </location>
</feature>
<gene>
    <name evidence="4" type="ORF">FHK98_19940</name>
</gene>
<keyword evidence="2" id="KW-0808">Transferase</keyword>
<dbReference type="PANTHER" id="PTHR46244:SF3">
    <property type="entry name" value="PHOSPHOENOLPYRUVATE-PROTEIN PHOSPHOTRANSFERASE"/>
    <property type="match status" value="1"/>
</dbReference>
<proteinExistence type="inferred from homology"/>
<dbReference type="Proteomes" id="UP000538075">
    <property type="component" value="Unassembled WGS sequence"/>
</dbReference>
<name>A0A838WXT5_9CYAN</name>
<dbReference type="Gene3D" id="3.50.30.10">
    <property type="entry name" value="Phosphohistidine domain"/>
    <property type="match status" value="1"/>
</dbReference>
<evidence type="ECO:0000256" key="2">
    <source>
        <dbReference type="ARBA" id="ARBA00022679"/>
    </source>
</evidence>
<protein>
    <submittedName>
        <fullName evidence="4">HPr family phosphocarrier protein</fullName>
    </submittedName>
</protein>
<dbReference type="Pfam" id="PF05524">
    <property type="entry name" value="PEP-utilisers_N"/>
    <property type="match status" value="1"/>
</dbReference>
<dbReference type="InterPro" id="IPR050499">
    <property type="entry name" value="PEP-utilizing_PTS_enzyme"/>
</dbReference>
<sequence>IHNFGEQDAVLELPTHPISPLPDNPGQFTGIAASPGIAIAPVVHYQLAPVSITEYHIENVEIEWQRLQHAIQRAKQEITMLLSHASVQIGDAEAAIFDAHLLFLADPVMLDAVRRYII</sequence>
<dbReference type="GO" id="GO:0016740">
    <property type="term" value="F:transferase activity"/>
    <property type="evidence" value="ECO:0007669"/>
    <property type="project" value="UniProtKB-KW"/>
</dbReference>
<feature type="non-terminal residue" evidence="4">
    <location>
        <position position="118"/>
    </location>
</feature>
<comment type="similarity">
    <text evidence="1">Belongs to the PEP-utilizing enzyme family.</text>
</comment>
<accession>A0A838WXT5</accession>
<dbReference type="EMBL" id="VDFG01001349">
    <property type="protein sequence ID" value="MBA4467453.1"/>
    <property type="molecule type" value="Genomic_DNA"/>
</dbReference>
<evidence type="ECO:0000313" key="5">
    <source>
        <dbReference type="Proteomes" id="UP000538075"/>
    </source>
</evidence>
<evidence type="ECO:0000313" key="4">
    <source>
        <dbReference type="EMBL" id="MBA4467453.1"/>
    </source>
</evidence>
<comment type="caution">
    <text evidence="4">The sequence shown here is derived from an EMBL/GenBank/DDBJ whole genome shotgun (WGS) entry which is preliminary data.</text>
</comment>
<dbReference type="SUPFAM" id="SSF47831">
    <property type="entry name" value="Enzyme I of the PEP:sugar phosphotransferase system HPr-binding (sub)domain"/>
    <property type="match status" value="1"/>
</dbReference>
<dbReference type="Gene3D" id="1.10.274.10">
    <property type="entry name" value="PtsI, HPr-binding domain"/>
    <property type="match status" value="1"/>
</dbReference>
<evidence type="ECO:0000256" key="1">
    <source>
        <dbReference type="ARBA" id="ARBA00007837"/>
    </source>
</evidence>
<dbReference type="AlphaFoldDB" id="A0A838WXT5"/>
<reference evidence="4 5" key="1">
    <citation type="journal article" date="2020" name="J. Appl. Phycol.">
        <title>Morphological changes and genome evolution in Raphidiopsis raciborskii CS-506 after 23 years in culture.</title>
        <authorList>
            <person name="Willis A."/>
            <person name="Bent S.J."/>
            <person name="Jameson I.D."/>
        </authorList>
    </citation>
    <scope>NUCLEOTIDE SEQUENCE [LARGE SCALE GENOMIC DNA]</scope>
    <source>
        <strain evidence="4 5">CS-506_A</strain>
    </source>
</reference>
<evidence type="ECO:0000259" key="3">
    <source>
        <dbReference type="Pfam" id="PF05524"/>
    </source>
</evidence>
<dbReference type="PANTHER" id="PTHR46244">
    <property type="entry name" value="PHOSPHOENOLPYRUVATE-PROTEIN PHOSPHOTRANSFERASE"/>
    <property type="match status" value="1"/>
</dbReference>
<dbReference type="InterPro" id="IPR008731">
    <property type="entry name" value="PTS_EIN"/>
</dbReference>
<dbReference type="GO" id="GO:0009401">
    <property type="term" value="P:phosphoenolpyruvate-dependent sugar phosphotransferase system"/>
    <property type="evidence" value="ECO:0007669"/>
    <property type="project" value="InterPro"/>
</dbReference>
<feature type="domain" description="Phosphotransferase system enzyme I N-terminal" evidence="3">
    <location>
        <begin position="29"/>
        <end position="117"/>
    </location>
</feature>